<evidence type="ECO:0000313" key="1">
    <source>
        <dbReference type="EMBL" id="TWJ15833.1"/>
    </source>
</evidence>
<evidence type="ECO:0000313" key="2">
    <source>
        <dbReference type="Proteomes" id="UP000321617"/>
    </source>
</evidence>
<dbReference type="RefSeq" id="WP_147135171.1">
    <property type="nucleotide sequence ID" value="NZ_VLLL01000005.1"/>
</dbReference>
<dbReference type="Pfam" id="PF15595">
    <property type="entry name" value="Imm51"/>
    <property type="match status" value="1"/>
</dbReference>
<gene>
    <name evidence="1" type="ORF">LX16_1549</name>
</gene>
<keyword evidence="2" id="KW-1185">Reference proteome</keyword>
<dbReference type="EMBL" id="VLLL01000005">
    <property type="protein sequence ID" value="TWJ15833.1"/>
    <property type="molecule type" value="Genomic_DNA"/>
</dbReference>
<dbReference type="Proteomes" id="UP000321617">
    <property type="component" value="Unassembled WGS sequence"/>
</dbReference>
<dbReference type="AlphaFoldDB" id="A0A562VD66"/>
<accession>A0A562VD66</accession>
<organism evidence="1 2">
    <name type="scientific">Stackebrandtia albiflava</name>
    <dbReference type="NCBI Taxonomy" id="406432"/>
    <lineage>
        <taxon>Bacteria</taxon>
        <taxon>Bacillati</taxon>
        <taxon>Actinomycetota</taxon>
        <taxon>Actinomycetes</taxon>
        <taxon>Glycomycetales</taxon>
        <taxon>Glycomycetaceae</taxon>
        <taxon>Stackebrandtia</taxon>
    </lineage>
</organism>
<sequence length="122" mass="12493">MTDTSQNKGFTHVKMVTGGHGSSIILSAGGPADAHLAGVFAEFGLEGSGYDWQSAVAGRLALDGTGVPDGVAFDSEAGMFCAYGSDTSGLLRIGAVVEGRLADAESLRAALTEVREKDLWAD</sequence>
<dbReference type="InterPro" id="IPR028956">
    <property type="entry name" value="Imm51"/>
</dbReference>
<reference evidence="1 2" key="1">
    <citation type="journal article" date="2013" name="Stand. Genomic Sci.">
        <title>Genomic Encyclopedia of Type Strains, Phase I: The one thousand microbial genomes (KMG-I) project.</title>
        <authorList>
            <person name="Kyrpides N.C."/>
            <person name="Woyke T."/>
            <person name="Eisen J.A."/>
            <person name="Garrity G."/>
            <person name="Lilburn T.G."/>
            <person name="Beck B.J."/>
            <person name="Whitman W.B."/>
            <person name="Hugenholtz P."/>
            <person name="Klenk H.P."/>
        </authorList>
    </citation>
    <scope>NUCLEOTIDE SEQUENCE [LARGE SCALE GENOMIC DNA]</scope>
    <source>
        <strain evidence="1 2">DSM 45044</strain>
    </source>
</reference>
<dbReference type="OrthoDB" id="8657476at2"/>
<protein>
    <submittedName>
        <fullName evidence="1">Immunity protein 51 of polymorphic toxin system</fullName>
    </submittedName>
</protein>
<comment type="caution">
    <text evidence="1">The sequence shown here is derived from an EMBL/GenBank/DDBJ whole genome shotgun (WGS) entry which is preliminary data.</text>
</comment>
<proteinExistence type="predicted"/>
<name>A0A562VD66_9ACTN</name>